<keyword evidence="2" id="KW-0719">Serine esterase</keyword>
<evidence type="ECO:0000256" key="10">
    <source>
        <dbReference type="PIRSR" id="PIRSR005211-1"/>
    </source>
</evidence>
<dbReference type="GO" id="GO:0051793">
    <property type="term" value="P:medium-chain fatty acid catabolic process"/>
    <property type="evidence" value="ECO:0007669"/>
    <property type="project" value="EnsemblFungi"/>
</dbReference>
<dbReference type="EC" id="2.3.1.84" evidence="8"/>
<comment type="similarity">
    <text evidence="1">Belongs to the AB hydrolase superfamily. AB hydrolase 4 family.</text>
</comment>
<feature type="domain" description="AB hydrolase-1" evidence="11">
    <location>
        <begin position="164"/>
        <end position="429"/>
    </location>
</feature>
<feature type="active site" description="Charge relay system" evidence="10">
    <location>
        <position position="395"/>
    </location>
</feature>
<dbReference type="GeneID" id="13883485"/>
<dbReference type="GO" id="GO:0047372">
    <property type="term" value="F:monoacylglycerol lipase activity"/>
    <property type="evidence" value="ECO:0007669"/>
    <property type="project" value="TreeGrafter"/>
</dbReference>
<keyword evidence="13" id="KW-1185">Reference proteome</keyword>
<dbReference type="InParanoid" id="H2AZP9"/>
<dbReference type="PIRSF" id="PIRSF005211">
    <property type="entry name" value="Ab_hydro_YheT"/>
    <property type="match status" value="1"/>
</dbReference>
<dbReference type="HOGENOM" id="CLU_032487_1_0_1"/>
<comment type="catalytic activity">
    <reaction evidence="6">
        <text>an aliphatic alcohol + acetyl-CoA = an acetyl ester + CoA</text>
        <dbReference type="Rhea" id="RHEA:17229"/>
        <dbReference type="ChEBI" id="CHEBI:2571"/>
        <dbReference type="ChEBI" id="CHEBI:47622"/>
        <dbReference type="ChEBI" id="CHEBI:57287"/>
        <dbReference type="ChEBI" id="CHEBI:57288"/>
        <dbReference type="EC" id="2.3.1.84"/>
    </reaction>
</comment>
<dbReference type="eggNOG" id="KOG1838">
    <property type="taxonomic scope" value="Eukaryota"/>
</dbReference>
<dbReference type="InterPro" id="IPR012020">
    <property type="entry name" value="ABHD4"/>
</dbReference>
<dbReference type="PANTHER" id="PTHR10794">
    <property type="entry name" value="ABHYDROLASE DOMAIN-CONTAINING PROTEIN"/>
    <property type="match status" value="1"/>
</dbReference>
<comment type="function">
    <text evidence="7">Displays enzymatic activity both for medium-chain fatty acid (MCFA) ethyl ester synthesis and hydrolysis (esterase activity). MCFA are toxic for yeast and this enzyme could thus be involved in their detoxification by esterification.</text>
</comment>
<feature type="active site" description="Charge relay system" evidence="10">
    <location>
        <position position="247"/>
    </location>
</feature>
<dbReference type="GO" id="GO:0051792">
    <property type="term" value="P:medium-chain fatty acid biosynthetic process"/>
    <property type="evidence" value="ECO:0007669"/>
    <property type="project" value="EnsemblFungi"/>
</dbReference>
<dbReference type="OrthoDB" id="5954035at2759"/>
<dbReference type="SUPFAM" id="SSF53474">
    <property type="entry name" value="alpha/beta-Hydrolases"/>
    <property type="match status" value="1"/>
</dbReference>
<evidence type="ECO:0000256" key="7">
    <source>
        <dbReference type="ARBA" id="ARBA00054277"/>
    </source>
</evidence>
<dbReference type="Pfam" id="PF00561">
    <property type="entry name" value="Abhydrolase_1"/>
    <property type="match status" value="1"/>
</dbReference>
<dbReference type="InterPro" id="IPR000952">
    <property type="entry name" value="AB_hydrolase_4_CS"/>
</dbReference>
<dbReference type="Gene3D" id="3.40.50.1820">
    <property type="entry name" value="alpha/beta hydrolase"/>
    <property type="match status" value="1"/>
</dbReference>
<keyword evidence="3" id="KW-0808">Transferase</keyword>
<dbReference type="Proteomes" id="UP000005220">
    <property type="component" value="Chromosome 9"/>
</dbReference>
<evidence type="ECO:0000256" key="2">
    <source>
        <dbReference type="ARBA" id="ARBA00022487"/>
    </source>
</evidence>
<accession>H2AZP9</accession>
<dbReference type="EMBL" id="HE650829">
    <property type="protein sequence ID" value="CCF59849.1"/>
    <property type="molecule type" value="Genomic_DNA"/>
</dbReference>
<dbReference type="STRING" id="1071382.H2AZP9"/>
<keyword evidence="4" id="KW-0378">Hydrolase</keyword>
<protein>
    <recommendedName>
        <fullName evidence="8">alcohol O-acetyltransferase</fullName>
        <ecNumber evidence="8">2.3.1.84</ecNumber>
    </recommendedName>
    <alternativeName>
        <fullName evidence="9">Alcohol O-acetyltransferase</fullName>
    </alternativeName>
</protein>
<evidence type="ECO:0000259" key="11">
    <source>
        <dbReference type="Pfam" id="PF00561"/>
    </source>
</evidence>
<evidence type="ECO:0000256" key="8">
    <source>
        <dbReference type="ARBA" id="ARBA00066969"/>
    </source>
</evidence>
<dbReference type="FunCoup" id="H2AZP9">
    <property type="interactions" value="361"/>
</dbReference>
<organism evidence="12 13">
    <name type="scientific">Kazachstania africana (strain ATCC 22294 / BCRC 22015 / CBS 2517 / CECT 1963 / NBRC 1671 / NRRL Y-8276)</name>
    <name type="common">Yeast</name>
    <name type="synonym">Kluyveromyces africanus</name>
    <dbReference type="NCBI Taxonomy" id="1071382"/>
    <lineage>
        <taxon>Eukaryota</taxon>
        <taxon>Fungi</taxon>
        <taxon>Dikarya</taxon>
        <taxon>Ascomycota</taxon>
        <taxon>Saccharomycotina</taxon>
        <taxon>Saccharomycetes</taxon>
        <taxon>Saccharomycetales</taxon>
        <taxon>Saccharomycetaceae</taxon>
        <taxon>Kazachstania</taxon>
    </lineage>
</organism>
<dbReference type="PROSITE" id="PS01133">
    <property type="entry name" value="UPF0017"/>
    <property type="match status" value="1"/>
</dbReference>
<sequence length="452" mass="50850">MASPFPIVNPFHWGFNGTVKQQSSSEGTVELVLKEDKESISFDQFVSQYVPGLKDGANFKLSPMLFTGILQTLYLASADFTKKFPVFYGREIVSFSDGGVCSADWVMPEWEPKYDFANDTFAFNEDTFKKDAEATHLATWPRLHPRTRFLSEDERKLVHENEKPLIIVCHGLAGGSHEPIIRSLTKNLSTISNGKFQVVVLNTRGCARSKITTPGLFTAFHSLDIEEFLQREKDRHPTRKVYGVGFSFGATMLSNYLGKVGGKTQLTAACTLCNPWDMVLSGQKMAQDFWTRNLFAQPITQFLTRMVKVNMKELEVPDGTTPDHKPTVDDPSYYTFTRANLEKAFKFKQLVEFDNVFTAPSLGFSSGLEYYKAASPLNRINNVKIPLLVINSTDDPVVSEHSIPKAYLDENPNVLLCETDLGGHLAYLESSGDSWVTKQIADFFNKFDQFVL</sequence>
<dbReference type="InterPro" id="IPR000073">
    <property type="entry name" value="AB_hydrolase_1"/>
</dbReference>
<name>H2AZP9_KAZAF</name>
<proteinExistence type="inferred from homology"/>
<evidence type="ECO:0000313" key="13">
    <source>
        <dbReference type="Proteomes" id="UP000005220"/>
    </source>
</evidence>
<dbReference type="InterPro" id="IPR029058">
    <property type="entry name" value="AB_hydrolase_fold"/>
</dbReference>
<dbReference type="AlphaFoldDB" id="H2AZP9"/>
<evidence type="ECO:0000313" key="12">
    <source>
        <dbReference type="EMBL" id="CCF59849.1"/>
    </source>
</evidence>
<dbReference type="PANTHER" id="PTHR10794:SF44">
    <property type="entry name" value="MEDIUM-CHAIN FATTY ACID ETHYL ESTER SYNTHASE_ESTERASE 1-RELATED"/>
    <property type="match status" value="1"/>
</dbReference>
<evidence type="ECO:0000256" key="4">
    <source>
        <dbReference type="ARBA" id="ARBA00022801"/>
    </source>
</evidence>
<evidence type="ECO:0000256" key="5">
    <source>
        <dbReference type="ARBA" id="ARBA00023315"/>
    </source>
</evidence>
<evidence type="ECO:0000256" key="6">
    <source>
        <dbReference type="ARBA" id="ARBA00050620"/>
    </source>
</evidence>
<dbReference type="InterPro" id="IPR050960">
    <property type="entry name" value="AB_hydrolase_4_sf"/>
</dbReference>
<evidence type="ECO:0000256" key="9">
    <source>
        <dbReference type="ARBA" id="ARBA00080774"/>
    </source>
</evidence>
<feature type="active site" description="Charge relay system" evidence="10">
    <location>
        <position position="424"/>
    </location>
</feature>
<dbReference type="RefSeq" id="XP_003958984.1">
    <property type="nucleotide sequence ID" value="XM_003958935.1"/>
</dbReference>
<dbReference type="KEGG" id="kaf:KAFR_0I00680"/>
<dbReference type="FunFam" id="3.40.50.1820:FF:000137">
    <property type="entry name" value="EEB1p Acyl-coenzymeA:ethanol O-acyltransferase"/>
    <property type="match status" value="1"/>
</dbReference>
<gene>
    <name evidence="12" type="primary">KAFR0I00680</name>
    <name evidence="12" type="ORF">KAFR_0I00680</name>
</gene>
<evidence type="ECO:0000256" key="3">
    <source>
        <dbReference type="ARBA" id="ARBA00022679"/>
    </source>
</evidence>
<dbReference type="GO" id="GO:0004026">
    <property type="term" value="F:alcohol O-acetyltransferase activity"/>
    <property type="evidence" value="ECO:0007669"/>
    <property type="project" value="UniProtKB-EC"/>
</dbReference>
<dbReference type="GO" id="GO:0008126">
    <property type="term" value="F:acetylesterase activity"/>
    <property type="evidence" value="ECO:0007669"/>
    <property type="project" value="TreeGrafter"/>
</dbReference>
<keyword evidence="5" id="KW-0012">Acyltransferase</keyword>
<evidence type="ECO:0000256" key="1">
    <source>
        <dbReference type="ARBA" id="ARBA00010884"/>
    </source>
</evidence>
<reference evidence="12 13" key="1">
    <citation type="journal article" date="2011" name="Proc. Natl. Acad. Sci. U.S.A.">
        <title>Evolutionary erosion of yeast sex chromosomes by mating-type switching accidents.</title>
        <authorList>
            <person name="Gordon J.L."/>
            <person name="Armisen D."/>
            <person name="Proux-Wera E."/>
            <person name="Oheigeartaigh S.S."/>
            <person name="Byrne K.P."/>
            <person name="Wolfe K.H."/>
        </authorList>
    </citation>
    <scope>NUCLEOTIDE SEQUENCE [LARGE SCALE GENOMIC DNA]</scope>
    <source>
        <strain evidence="13">ATCC 22294 / BCRC 22015 / CBS 2517 / CECT 1963 / NBRC 1671 / NRRL Y-8276</strain>
    </source>
</reference>
<dbReference type="GO" id="GO:0005811">
    <property type="term" value="C:lipid droplet"/>
    <property type="evidence" value="ECO:0007669"/>
    <property type="project" value="EnsemblFungi"/>
</dbReference>